<accession>A0AB34FFI0</accession>
<organism evidence="2 3">
    <name type="scientific">Purpureocillium lavendulum</name>
    <dbReference type="NCBI Taxonomy" id="1247861"/>
    <lineage>
        <taxon>Eukaryota</taxon>
        <taxon>Fungi</taxon>
        <taxon>Dikarya</taxon>
        <taxon>Ascomycota</taxon>
        <taxon>Pezizomycotina</taxon>
        <taxon>Sordariomycetes</taxon>
        <taxon>Hypocreomycetidae</taxon>
        <taxon>Hypocreales</taxon>
        <taxon>Ophiocordycipitaceae</taxon>
        <taxon>Purpureocillium</taxon>
    </lineage>
</organism>
<evidence type="ECO:0000313" key="2">
    <source>
        <dbReference type="EMBL" id="KAJ6437645.1"/>
    </source>
</evidence>
<reference evidence="2" key="1">
    <citation type="submission" date="2023-01" db="EMBL/GenBank/DDBJ databases">
        <title>The growth and conidiation of Purpureocillium lavendulum are regulated by nitrogen source and histone H3K14 acetylation.</title>
        <authorList>
            <person name="Tang P."/>
            <person name="Han J."/>
            <person name="Zhang C."/>
            <person name="Tang P."/>
            <person name="Qi F."/>
            <person name="Zhang K."/>
            <person name="Liang L."/>
        </authorList>
    </citation>
    <scope>NUCLEOTIDE SEQUENCE</scope>
    <source>
        <strain evidence="2">YMF1.00683</strain>
    </source>
</reference>
<dbReference type="Proteomes" id="UP001163105">
    <property type="component" value="Unassembled WGS sequence"/>
</dbReference>
<evidence type="ECO:0000256" key="1">
    <source>
        <dbReference type="SAM" id="MobiDB-lite"/>
    </source>
</evidence>
<keyword evidence="3" id="KW-1185">Reference proteome</keyword>
<gene>
    <name evidence="2" type="ORF">O9K51_09852</name>
</gene>
<protein>
    <submittedName>
        <fullName evidence="2">Uncharacterized protein</fullName>
    </submittedName>
</protein>
<dbReference type="AlphaFoldDB" id="A0AB34FFI0"/>
<dbReference type="EMBL" id="JAQHRD010000011">
    <property type="protein sequence ID" value="KAJ6437645.1"/>
    <property type="molecule type" value="Genomic_DNA"/>
</dbReference>
<name>A0AB34FFI0_9HYPO</name>
<comment type="caution">
    <text evidence="2">The sequence shown here is derived from an EMBL/GenBank/DDBJ whole genome shotgun (WGS) entry which is preliminary data.</text>
</comment>
<sequence length="108" mass="11895">MEVPDVDIGPCPNQIRDHVQHGTTSEEQANQVSVTSFRSPMKRRSSTAIAEVDSRASVKQKFGDILSAQPAGVTQRRRTSNIGYCIHGRTVIKKCPQMQVMATVDGRL</sequence>
<evidence type="ECO:0000313" key="3">
    <source>
        <dbReference type="Proteomes" id="UP001163105"/>
    </source>
</evidence>
<feature type="compositionally biased region" description="Polar residues" evidence="1">
    <location>
        <begin position="21"/>
        <end position="38"/>
    </location>
</feature>
<proteinExistence type="predicted"/>
<feature type="region of interest" description="Disordered" evidence="1">
    <location>
        <begin position="19"/>
        <end position="52"/>
    </location>
</feature>